<name>A0A0R0I393_SOYBN</name>
<organism evidence="1">
    <name type="scientific">Glycine max</name>
    <name type="common">Soybean</name>
    <name type="synonym">Glycine hispida</name>
    <dbReference type="NCBI Taxonomy" id="3847"/>
    <lineage>
        <taxon>Eukaryota</taxon>
        <taxon>Viridiplantae</taxon>
        <taxon>Streptophyta</taxon>
        <taxon>Embryophyta</taxon>
        <taxon>Tracheophyta</taxon>
        <taxon>Spermatophyta</taxon>
        <taxon>Magnoliopsida</taxon>
        <taxon>eudicotyledons</taxon>
        <taxon>Gunneridae</taxon>
        <taxon>Pentapetalae</taxon>
        <taxon>rosids</taxon>
        <taxon>fabids</taxon>
        <taxon>Fabales</taxon>
        <taxon>Fabaceae</taxon>
        <taxon>Papilionoideae</taxon>
        <taxon>50 kb inversion clade</taxon>
        <taxon>NPAAA clade</taxon>
        <taxon>indigoferoid/millettioid clade</taxon>
        <taxon>Phaseoleae</taxon>
        <taxon>Glycine</taxon>
        <taxon>Glycine subgen. Soja</taxon>
    </lineage>
</organism>
<reference evidence="2" key="2">
    <citation type="submission" date="2018-02" db="UniProtKB">
        <authorList>
            <consortium name="EnsemblPlants"/>
        </authorList>
    </citation>
    <scope>IDENTIFICATION</scope>
    <source>
        <strain evidence="2">Williams 82</strain>
    </source>
</reference>
<accession>A0A0R0I393</accession>
<dbReference type="Proteomes" id="UP000008827">
    <property type="component" value="Chromosome 10"/>
</dbReference>
<dbReference type="EnsemblPlants" id="KRH34472">
    <property type="protein sequence ID" value="KRH34472"/>
    <property type="gene ID" value="GLYMA_10G186100"/>
</dbReference>
<dbReference type="AlphaFoldDB" id="A0A0R0I393"/>
<sequence>MVLPSHPIGPTLTKVANQKHLRLHKVVVSCHRHQPLVRGQSSERIMHLSPFENMQHPLFGASCFYFCLKHQMGKNI</sequence>
<keyword evidence="3" id="KW-1185">Reference proteome</keyword>
<gene>
    <name evidence="1" type="ORF">GLYMA_10G186100</name>
</gene>
<evidence type="ECO:0000313" key="2">
    <source>
        <dbReference type="EnsemblPlants" id="KRH34472"/>
    </source>
</evidence>
<protein>
    <submittedName>
        <fullName evidence="1 2">Uncharacterized protein</fullName>
    </submittedName>
</protein>
<reference evidence="1 2" key="1">
    <citation type="journal article" date="2010" name="Nature">
        <title>Genome sequence of the palaeopolyploid soybean.</title>
        <authorList>
            <person name="Schmutz J."/>
            <person name="Cannon S.B."/>
            <person name="Schlueter J."/>
            <person name="Ma J."/>
            <person name="Mitros T."/>
            <person name="Nelson W."/>
            <person name="Hyten D.L."/>
            <person name="Song Q."/>
            <person name="Thelen J.J."/>
            <person name="Cheng J."/>
            <person name="Xu D."/>
            <person name="Hellsten U."/>
            <person name="May G.D."/>
            <person name="Yu Y."/>
            <person name="Sakurai T."/>
            <person name="Umezawa T."/>
            <person name="Bhattacharyya M.K."/>
            <person name="Sandhu D."/>
            <person name="Valliyodan B."/>
            <person name="Lindquist E."/>
            <person name="Peto M."/>
            <person name="Grant D."/>
            <person name="Shu S."/>
            <person name="Goodstein D."/>
            <person name="Barry K."/>
            <person name="Futrell-Griggs M."/>
            <person name="Abernathy B."/>
            <person name="Du J."/>
            <person name="Tian Z."/>
            <person name="Zhu L."/>
            <person name="Gill N."/>
            <person name="Joshi T."/>
            <person name="Libault M."/>
            <person name="Sethuraman A."/>
            <person name="Zhang X.-C."/>
            <person name="Shinozaki K."/>
            <person name="Nguyen H.T."/>
            <person name="Wing R.A."/>
            <person name="Cregan P."/>
            <person name="Specht J."/>
            <person name="Grimwood J."/>
            <person name="Rokhsar D."/>
            <person name="Stacey G."/>
            <person name="Shoemaker R.C."/>
            <person name="Jackson S.A."/>
        </authorList>
    </citation>
    <scope>NUCLEOTIDE SEQUENCE</scope>
    <source>
        <strain evidence="2">cv. Williams 82</strain>
        <tissue evidence="1">Callus</tissue>
    </source>
</reference>
<dbReference type="EMBL" id="CM000843">
    <property type="protein sequence ID" value="KRH34472.1"/>
    <property type="molecule type" value="Genomic_DNA"/>
</dbReference>
<dbReference type="InParanoid" id="A0A0R0I393"/>
<proteinExistence type="predicted"/>
<evidence type="ECO:0000313" key="3">
    <source>
        <dbReference type="Proteomes" id="UP000008827"/>
    </source>
</evidence>
<reference evidence="1" key="3">
    <citation type="submission" date="2018-07" db="EMBL/GenBank/DDBJ databases">
        <title>WGS assembly of Glycine max.</title>
        <authorList>
            <person name="Schmutz J."/>
            <person name="Cannon S."/>
            <person name="Schlueter J."/>
            <person name="Ma J."/>
            <person name="Mitros T."/>
            <person name="Nelson W."/>
            <person name="Hyten D."/>
            <person name="Song Q."/>
            <person name="Thelen J."/>
            <person name="Cheng J."/>
            <person name="Xu D."/>
            <person name="Hellsten U."/>
            <person name="May G."/>
            <person name="Yu Y."/>
            <person name="Sakurai T."/>
            <person name="Umezawa T."/>
            <person name="Bhattacharyya M."/>
            <person name="Sandhu D."/>
            <person name="Valliyodan B."/>
            <person name="Lindquist E."/>
            <person name="Peto M."/>
            <person name="Grant D."/>
            <person name="Shu S."/>
            <person name="Goodstein D."/>
            <person name="Barry K."/>
            <person name="Futrell-Griggs M."/>
            <person name="Abernathy B."/>
            <person name="Du J."/>
            <person name="Tian Z."/>
            <person name="Zhu L."/>
            <person name="Gill N."/>
            <person name="Joshi T."/>
            <person name="Libault M."/>
            <person name="Sethuraman A."/>
            <person name="Zhang X."/>
            <person name="Shinozaki K."/>
            <person name="Nguyen H."/>
            <person name="Wing R."/>
            <person name="Cregan P."/>
            <person name="Specht J."/>
            <person name="Grimwood J."/>
            <person name="Rokhsar D."/>
            <person name="Stacey G."/>
            <person name="Shoemaker R."/>
            <person name="Jackson S."/>
        </authorList>
    </citation>
    <scope>NUCLEOTIDE SEQUENCE</scope>
    <source>
        <tissue evidence="1">Callus</tissue>
    </source>
</reference>
<dbReference type="Gramene" id="KRH34472">
    <property type="protein sequence ID" value="KRH34472"/>
    <property type="gene ID" value="GLYMA_10G186100"/>
</dbReference>
<evidence type="ECO:0000313" key="1">
    <source>
        <dbReference type="EMBL" id="KRH34472.1"/>
    </source>
</evidence>